<dbReference type="OrthoDB" id="1921953at2759"/>
<keyword evidence="2" id="KW-1185">Reference proteome</keyword>
<comment type="caution">
    <text evidence="1">The sequence shown here is derived from an EMBL/GenBank/DDBJ whole genome shotgun (WGS) entry which is preliminary data.</text>
</comment>
<dbReference type="GO" id="GO:0034472">
    <property type="term" value="P:snRNA 3'-end processing"/>
    <property type="evidence" value="ECO:0007669"/>
    <property type="project" value="TreeGrafter"/>
</dbReference>
<proteinExistence type="predicted"/>
<dbReference type="PANTHER" id="PTHR13322">
    <property type="entry name" value="C1ORF73 PROTEIN"/>
    <property type="match status" value="1"/>
</dbReference>
<dbReference type="InterPro" id="IPR033060">
    <property type="entry name" value="INTS7"/>
</dbReference>
<dbReference type="STRING" id="2094558.A0A314ZH54"/>
<dbReference type="EMBL" id="PJQY01000149">
    <property type="protein sequence ID" value="PQQ17477.1"/>
    <property type="molecule type" value="Genomic_DNA"/>
</dbReference>
<dbReference type="AlphaFoldDB" id="A0A314ZH54"/>
<gene>
    <name evidence="1" type="ORF">Pyn_12435</name>
</gene>
<evidence type="ECO:0000313" key="2">
    <source>
        <dbReference type="Proteomes" id="UP000250321"/>
    </source>
</evidence>
<sequence>MEHRARKGLALQEISPRLQQLSKGPDPSTAIYHLFDLVLGEDKLFSNAIILRLANAFEFGDKHTRVCIVKAFLFEYRKRNKKSTKSFVQNSGSYAGRIVEES</sequence>
<protein>
    <submittedName>
        <fullName evidence="1">Uncharacterized protein</fullName>
    </submittedName>
</protein>
<dbReference type="Proteomes" id="UP000250321">
    <property type="component" value="Unassembled WGS sequence"/>
</dbReference>
<dbReference type="PANTHER" id="PTHR13322:SF2">
    <property type="entry name" value="INTEGRATOR COMPLEX SUBUNIT 7"/>
    <property type="match status" value="1"/>
</dbReference>
<dbReference type="GO" id="GO:0032039">
    <property type="term" value="C:integrator complex"/>
    <property type="evidence" value="ECO:0007669"/>
    <property type="project" value="InterPro"/>
</dbReference>
<organism evidence="1 2">
    <name type="scientific">Prunus yedoensis var. nudiflora</name>
    <dbReference type="NCBI Taxonomy" id="2094558"/>
    <lineage>
        <taxon>Eukaryota</taxon>
        <taxon>Viridiplantae</taxon>
        <taxon>Streptophyta</taxon>
        <taxon>Embryophyta</taxon>
        <taxon>Tracheophyta</taxon>
        <taxon>Spermatophyta</taxon>
        <taxon>Magnoliopsida</taxon>
        <taxon>eudicotyledons</taxon>
        <taxon>Gunneridae</taxon>
        <taxon>Pentapetalae</taxon>
        <taxon>rosids</taxon>
        <taxon>fabids</taxon>
        <taxon>Rosales</taxon>
        <taxon>Rosaceae</taxon>
        <taxon>Amygdaloideae</taxon>
        <taxon>Amygdaleae</taxon>
        <taxon>Prunus</taxon>
    </lineage>
</organism>
<accession>A0A314ZH54</accession>
<evidence type="ECO:0000313" key="1">
    <source>
        <dbReference type="EMBL" id="PQQ17477.1"/>
    </source>
</evidence>
<name>A0A314ZH54_PRUYE</name>
<reference evidence="1 2" key="1">
    <citation type="submission" date="2018-02" db="EMBL/GenBank/DDBJ databases">
        <title>Draft genome of wild Prunus yedoensis var. nudiflora.</title>
        <authorList>
            <person name="Baek S."/>
            <person name="Kim J.-H."/>
            <person name="Choi K."/>
            <person name="Kim G.-B."/>
            <person name="Cho A."/>
            <person name="Jang H."/>
            <person name="Shin C.-H."/>
            <person name="Yu H.-J."/>
            <person name="Mun J.-H."/>
        </authorList>
    </citation>
    <scope>NUCLEOTIDE SEQUENCE [LARGE SCALE GENOMIC DNA]</scope>
    <source>
        <strain evidence="2">cv. Jeju island</strain>
        <tissue evidence="1">Leaf</tissue>
    </source>
</reference>